<evidence type="ECO:0000313" key="3">
    <source>
        <dbReference type="EMBL" id="CCO20149.1"/>
    </source>
</evidence>
<keyword evidence="2" id="KW-0812">Transmembrane</keyword>
<name>K8EQD3_9CHLO</name>
<sequence>MSPKPPVVLEILRTSSLSSLLSSSSSRSKRREGLFASSERRRRVHQREKTFRIGNNKNNNKQLEMRMMISGGESSLKRRRKTDVSLFASSKSSSERKSGDDDDDDDSSSSSGKDATDDDVPMSKIYSLLSLSIFALLAGDVGMNFLAFLFAWVTKQGDLTFFTTNANGFWTEKLCILGFVILLLMDFKAVATRQIRRANAVLKTIKYAKETTVESIEQTRNVETFLTNVYMKSTFEILGALIALVGCLRTASPSLVPGSGALFSLPASIGPAIALFFGHAMFMLINTNVISQSANMTTPFPLQIRKTIATFDAMLAMSAMSCAAFQKGWPGLIASSLFLLFSIYFTYENEIKKKMKERKKRAEKKGRRDFGSSGSR</sequence>
<feature type="transmembrane region" description="Helical" evidence="2">
    <location>
        <begin position="262"/>
        <end position="286"/>
    </location>
</feature>
<keyword evidence="2" id="KW-0472">Membrane</keyword>
<dbReference type="AlphaFoldDB" id="K8EQD3"/>
<accession>K8EQD3</accession>
<keyword evidence="2" id="KW-1133">Transmembrane helix</keyword>
<dbReference type="KEGG" id="bpg:Bathy16g01980"/>
<feature type="region of interest" description="Disordered" evidence="1">
    <location>
        <begin position="86"/>
        <end position="116"/>
    </location>
</feature>
<dbReference type="GeneID" id="19011323"/>
<dbReference type="EMBL" id="FO082263">
    <property type="protein sequence ID" value="CCO20149.1"/>
    <property type="molecule type" value="Genomic_DNA"/>
</dbReference>
<organism evidence="3 4">
    <name type="scientific">Bathycoccus prasinos</name>
    <dbReference type="NCBI Taxonomy" id="41875"/>
    <lineage>
        <taxon>Eukaryota</taxon>
        <taxon>Viridiplantae</taxon>
        <taxon>Chlorophyta</taxon>
        <taxon>Mamiellophyceae</taxon>
        <taxon>Mamiellales</taxon>
        <taxon>Bathycoccaceae</taxon>
        <taxon>Bathycoccus</taxon>
    </lineage>
</organism>
<evidence type="ECO:0000256" key="1">
    <source>
        <dbReference type="SAM" id="MobiDB-lite"/>
    </source>
</evidence>
<proteinExistence type="predicted"/>
<protein>
    <submittedName>
        <fullName evidence="3">Uncharacterized protein</fullName>
    </submittedName>
</protein>
<feature type="compositionally biased region" description="Basic residues" evidence="1">
    <location>
        <begin position="356"/>
        <end position="367"/>
    </location>
</feature>
<feature type="region of interest" description="Disordered" evidence="1">
    <location>
        <begin position="356"/>
        <end position="376"/>
    </location>
</feature>
<feature type="transmembrane region" description="Helical" evidence="2">
    <location>
        <begin position="128"/>
        <end position="153"/>
    </location>
</feature>
<feature type="region of interest" description="Disordered" evidence="1">
    <location>
        <begin position="18"/>
        <end position="47"/>
    </location>
</feature>
<gene>
    <name evidence="3" type="ordered locus">Bathy16g01980</name>
</gene>
<reference evidence="3 4" key="1">
    <citation type="submission" date="2011-10" db="EMBL/GenBank/DDBJ databases">
        <authorList>
            <person name="Genoscope - CEA"/>
        </authorList>
    </citation>
    <scope>NUCLEOTIDE SEQUENCE [LARGE SCALE GENOMIC DNA]</scope>
    <source>
        <strain evidence="3 4">RCC 1105</strain>
    </source>
</reference>
<keyword evidence="4" id="KW-1185">Reference proteome</keyword>
<feature type="transmembrane region" description="Helical" evidence="2">
    <location>
        <begin position="332"/>
        <end position="351"/>
    </location>
</feature>
<feature type="transmembrane region" description="Helical" evidence="2">
    <location>
        <begin position="237"/>
        <end position="256"/>
    </location>
</feature>
<dbReference type="RefSeq" id="XP_007508532.1">
    <property type="nucleotide sequence ID" value="XM_007508470.1"/>
</dbReference>
<evidence type="ECO:0000256" key="2">
    <source>
        <dbReference type="SAM" id="Phobius"/>
    </source>
</evidence>
<feature type="transmembrane region" description="Helical" evidence="2">
    <location>
        <begin position="168"/>
        <end position="187"/>
    </location>
</feature>
<evidence type="ECO:0000313" key="4">
    <source>
        <dbReference type="Proteomes" id="UP000198341"/>
    </source>
</evidence>
<dbReference type="Proteomes" id="UP000198341">
    <property type="component" value="Chromosome 16"/>
</dbReference>